<evidence type="ECO:0000313" key="3">
    <source>
        <dbReference type="Proteomes" id="UP001199916"/>
    </source>
</evidence>
<keyword evidence="2" id="KW-0808">Transferase</keyword>
<organism evidence="2 3">
    <name type="scientific">Paenibacillus profundus</name>
    <dbReference type="NCBI Taxonomy" id="1173085"/>
    <lineage>
        <taxon>Bacteria</taxon>
        <taxon>Bacillati</taxon>
        <taxon>Bacillota</taxon>
        <taxon>Bacilli</taxon>
        <taxon>Bacillales</taxon>
        <taxon>Paenibacillaceae</taxon>
        <taxon>Paenibacillus</taxon>
    </lineage>
</organism>
<name>A0ABS8YFN8_9BACL</name>
<comment type="caution">
    <text evidence="2">The sequence shown here is derived from an EMBL/GenBank/DDBJ whole genome shotgun (WGS) entry which is preliminary data.</text>
</comment>
<feature type="domain" description="Polysaccharide pyruvyl transferase" evidence="1">
    <location>
        <begin position="18"/>
        <end position="349"/>
    </location>
</feature>
<dbReference type="GO" id="GO:0016740">
    <property type="term" value="F:transferase activity"/>
    <property type="evidence" value="ECO:0007669"/>
    <property type="project" value="UniProtKB-KW"/>
</dbReference>
<protein>
    <submittedName>
        <fullName evidence="2">Polysaccharide pyruvyl transferase CsaB</fullName>
    </submittedName>
</protein>
<reference evidence="2 3" key="1">
    <citation type="submission" date="2021-11" db="EMBL/GenBank/DDBJ databases">
        <title>Draft genome sequence of Paenibacillus profundus YoMME, a new Gram-positive bacteria with exoelectrogenic properties.</title>
        <authorList>
            <person name="Hubenova Y."/>
            <person name="Hubenova E."/>
            <person name="Manasiev Y."/>
            <person name="Peykov S."/>
            <person name="Mitov M."/>
        </authorList>
    </citation>
    <scope>NUCLEOTIDE SEQUENCE [LARGE SCALE GENOMIC DNA]</scope>
    <source>
        <strain evidence="2 3">YoMME</strain>
    </source>
</reference>
<dbReference type="PANTHER" id="PTHR36836">
    <property type="entry name" value="COLANIC ACID BIOSYNTHESIS PROTEIN WCAK"/>
    <property type="match status" value="1"/>
</dbReference>
<proteinExistence type="predicted"/>
<dbReference type="Pfam" id="PF04230">
    <property type="entry name" value="PS_pyruv_trans"/>
    <property type="match status" value="1"/>
</dbReference>
<dbReference type="EMBL" id="JAJNBZ010000004">
    <property type="protein sequence ID" value="MCE5169283.1"/>
    <property type="molecule type" value="Genomic_DNA"/>
</dbReference>
<evidence type="ECO:0000313" key="2">
    <source>
        <dbReference type="EMBL" id="MCE5169283.1"/>
    </source>
</evidence>
<dbReference type="InterPro" id="IPR019896">
    <property type="entry name" value="Polysacch_pyruvyl_Trfase_CsaB"/>
</dbReference>
<gene>
    <name evidence="2" type="primary">csaB</name>
    <name evidence="2" type="ORF">LQV63_08160</name>
</gene>
<dbReference type="InterPro" id="IPR007345">
    <property type="entry name" value="Polysacch_pyruvyl_Trfase"/>
</dbReference>
<evidence type="ECO:0000259" key="1">
    <source>
        <dbReference type="Pfam" id="PF04230"/>
    </source>
</evidence>
<keyword evidence="3" id="KW-1185">Reference proteome</keyword>
<accession>A0ABS8YFN8</accession>
<dbReference type="Proteomes" id="UP001199916">
    <property type="component" value="Unassembled WGS sequence"/>
</dbReference>
<dbReference type="PANTHER" id="PTHR36836:SF1">
    <property type="entry name" value="COLANIC ACID BIOSYNTHESIS PROTEIN WCAK"/>
    <property type="match status" value="1"/>
</dbReference>
<dbReference type="NCBIfam" id="TIGR03609">
    <property type="entry name" value="S_layer_CsaB"/>
    <property type="match status" value="1"/>
</dbReference>
<sequence length="418" mass="45638">MASEVTRIALSGYYGFNNSGDEAVLLSILTALERAGEQAGMKLEPIVLSGDPATTTRLYGVRAVHRMKPGDLLGAIRSCDGLISGGGSLLQDATSSKTIPYYLAVLKLAQWFRKPTFIYAQGVGPVQRESFYPYIRHVFNRSAYISVRDNESAELLTRMGLQRELMQVVPDPVMGLRLAEAESGDASAHALLPVGAAQGFDEAGRPYVGVSLRFWNEDRTDMTAIADMLKRVCRAQTVHLRFLPFHGQADEEASRFVMESLKDKVKLWNGDMSGACDENTVEGDMGDEVPSAASAVTGSSVMSLCPALEHPQAMLREVSQCRLLVGMRLHSLIYAASQEIPILGISYDPKIDQFLHRLNLTAIGSTARLDASAAADAILHSLENVEAWQTAHHQAISALKQEAEQPAQQVAAWLRHKK</sequence>
<dbReference type="RefSeq" id="WP_233696305.1">
    <property type="nucleotide sequence ID" value="NZ_JAJNBZ010000004.1"/>
</dbReference>